<evidence type="ECO:0000256" key="1">
    <source>
        <dbReference type="ARBA" id="ARBA00010617"/>
    </source>
</evidence>
<evidence type="ECO:0000313" key="5">
    <source>
        <dbReference type="Proteomes" id="UP000759131"/>
    </source>
</evidence>
<dbReference type="GO" id="GO:0004497">
    <property type="term" value="F:monooxygenase activity"/>
    <property type="evidence" value="ECO:0007669"/>
    <property type="project" value="UniProtKB-KW"/>
</dbReference>
<keyword evidence="3" id="KW-1133">Transmembrane helix</keyword>
<organism evidence="4">
    <name type="scientific">Medioppia subpectinata</name>
    <dbReference type="NCBI Taxonomy" id="1979941"/>
    <lineage>
        <taxon>Eukaryota</taxon>
        <taxon>Metazoa</taxon>
        <taxon>Ecdysozoa</taxon>
        <taxon>Arthropoda</taxon>
        <taxon>Chelicerata</taxon>
        <taxon>Arachnida</taxon>
        <taxon>Acari</taxon>
        <taxon>Acariformes</taxon>
        <taxon>Sarcoptiformes</taxon>
        <taxon>Oribatida</taxon>
        <taxon>Brachypylina</taxon>
        <taxon>Oppioidea</taxon>
        <taxon>Oppiidae</taxon>
        <taxon>Medioppia</taxon>
    </lineage>
</organism>
<dbReference type="PANTHER" id="PTHR24299">
    <property type="entry name" value="CYTOCHROME P450 FAMILY 1"/>
    <property type="match status" value="1"/>
</dbReference>
<dbReference type="InterPro" id="IPR001128">
    <property type="entry name" value="Cyt_P450"/>
</dbReference>
<dbReference type="GO" id="GO:0005506">
    <property type="term" value="F:iron ion binding"/>
    <property type="evidence" value="ECO:0007669"/>
    <property type="project" value="InterPro"/>
</dbReference>
<dbReference type="EMBL" id="OC860987">
    <property type="protein sequence ID" value="CAD7629066.1"/>
    <property type="molecule type" value="Genomic_DNA"/>
</dbReference>
<keyword evidence="3" id="KW-0472">Membrane</keyword>
<proteinExistence type="inferred from homology"/>
<dbReference type="SUPFAM" id="SSF48264">
    <property type="entry name" value="Cytochrome P450"/>
    <property type="match status" value="1"/>
</dbReference>
<keyword evidence="2" id="KW-0503">Monooxygenase</keyword>
<dbReference type="Gene3D" id="1.10.630.10">
    <property type="entry name" value="Cytochrome P450"/>
    <property type="match status" value="1"/>
</dbReference>
<dbReference type="AlphaFoldDB" id="A0A7R9KVH5"/>
<comment type="similarity">
    <text evidence="1">Belongs to the cytochrome P450 family.</text>
</comment>
<dbReference type="Pfam" id="PF00067">
    <property type="entry name" value="p450"/>
    <property type="match status" value="1"/>
</dbReference>
<dbReference type="InterPro" id="IPR036396">
    <property type="entry name" value="Cyt_P450_sf"/>
</dbReference>
<dbReference type="GO" id="GO:0020037">
    <property type="term" value="F:heme binding"/>
    <property type="evidence" value="ECO:0007669"/>
    <property type="project" value="InterPro"/>
</dbReference>
<dbReference type="OrthoDB" id="1055148at2759"/>
<dbReference type="GO" id="GO:0016705">
    <property type="term" value="F:oxidoreductase activity, acting on paired donors, with incorporation or reduction of molecular oxygen"/>
    <property type="evidence" value="ECO:0007669"/>
    <property type="project" value="InterPro"/>
</dbReference>
<reference evidence="4" key="1">
    <citation type="submission" date="2020-11" db="EMBL/GenBank/DDBJ databases">
        <authorList>
            <person name="Tran Van P."/>
        </authorList>
    </citation>
    <scope>NUCLEOTIDE SEQUENCE</scope>
</reference>
<keyword evidence="3" id="KW-0812">Transmembrane</keyword>
<evidence type="ECO:0000313" key="4">
    <source>
        <dbReference type="EMBL" id="CAD7629066.1"/>
    </source>
</evidence>
<keyword evidence="5" id="KW-1185">Reference proteome</keyword>
<evidence type="ECO:0000256" key="3">
    <source>
        <dbReference type="SAM" id="Phobius"/>
    </source>
</evidence>
<protein>
    <recommendedName>
        <fullName evidence="6">Cytochrome P450</fullName>
    </recommendedName>
</protein>
<feature type="transmembrane region" description="Helical" evidence="3">
    <location>
        <begin position="6"/>
        <end position="28"/>
    </location>
</feature>
<dbReference type="EMBL" id="CAJPIZ010006412">
    <property type="protein sequence ID" value="CAG2109496.1"/>
    <property type="molecule type" value="Genomic_DNA"/>
</dbReference>
<evidence type="ECO:0008006" key="6">
    <source>
        <dbReference type="Google" id="ProtNLM"/>
    </source>
</evidence>
<gene>
    <name evidence="4" type="ORF">OSB1V03_LOCUS9483</name>
</gene>
<name>A0A7R9KVH5_9ACAR</name>
<evidence type="ECO:0000256" key="2">
    <source>
        <dbReference type="ARBA" id="ARBA00023033"/>
    </source>
</evidence>
<keyword evidence="2" id="KW-0560">Oxidoreductase</keyword>
<dbReference type="Proteomes" id="UP000759131">
    <property type="component" value="Unassembled WGS sequence"/>
</dbReference>
<sequence>MHTLVPTLVATLPTVRLCLIFIIVFLIVRLSIKRSHLLPLPPGPFGVPVLGFLPFLGQNYFHITLTDLSKRFGPIYQIFLGNKRIVVINDTNIIREAFRLQVFSGRPDTELTKILQGYGM</sequence>
<accession>A0A7R9KVH5</accession>